<dbReference type="AlphaFoldDB" id="A0A8I1B3H6"/>
<protein>
    <submittedName>
        <fullName evidence="1">Uncharacterized protein</fullName>
    </submittedName>
</protein>
<name>A0A8I1B3H6_BURCE</name>
<dbReference type="Proteomes" id="UP000645612">
    <property type="component" value="Unassembled WGS sequence"/>
</dbReference>
<reference evidence="1" key="1">
    <citation type="submission" date="2020-12" db="EMBL/GenBank/DDBJ databases">
        <title>Burkholderia cepacia complex in Mexico.</title>
        <authorList>
            <person name="Estrada P."/>
        </authorList>
    </citation>
    <scope>NUCLEOTIDE SEQUENCE</scope>
    <source>
        <strain evidence="1">871</strain>
    </source>
</reference>
<evidence type="ECO:0000313" key="1">
    <source>
        <dbReference type="EMBL" id="MBH9702140.1"/>
    </source>
</evidence>
<gene>
    <name evidence="1" type="ORF">JAO13_37500</name>
</gene>
<dbReference type="RefSeq" id="WP_175895129.1">
    <property type="nucleotide sequence ID" value="NZ_CADDZZ010000042.1"/>
</dbReference>
<evidence type="ECO:0000313" key="2">
    <source>
        <dbReference type="Proteomes" id="UP000645612"/>
    </source>
</evidence>
<sequence length="64" mass="7592">MKLETTDHLRTKRHVIANLNTDRRWRSTRNHDCDKETLRCESYADDIGWTFVLCIAVPVRMNMG</sequence>
<comment type="caution">
    <text evidence="1">The sequence shown here is derived from an EMBL/GenBank/DDBJ whole genome shotgun (WGS) entry which is preliminary data.</text>
</comment>
<dbReference type="EMBL" id="JAEDXG010000061">
    <property type="protein sequence ID" value="MBH9702140.1"/>
    <property type="molecule type" value="Genomic_DNA"/>
</dbReference>
<proteinExistence type="predicted"/>
<organism evidence="1 2">
    <name type="scientific">Burkholderia cepacia</name>
    <name type="common">Pseudomonas cepacia</name>
    <dbReference type="NCBI Taxonomy" id="292"/>
    <lineage>
        <taxon>Bacteria</taxon>
        <taxon>Pseudomonadati</taxon>
        <taxon>Pseudomonadota</taxon>
        <taxon>Betaproteobacteria</taxon>
        <taxon>Burkholderiales</taxon>
        <taxon>Burkholderiaceae</taxon>
        <taxon>Burkholderia</taxon>
        <taxon>Burkholderia cepacia complex</taxon>
    </lineage>
</organism>
<accession>A0A8I1B3H6</accession>